<comment type="similarity">
    <text evidence="1">Belongs to the short-chain dehydrogenases/reductases (SDR) family.</text>
</comment>
<sequence>MAPKALVTGGSRGIGKAIALALADAGFDVAVAARTLRASDPTSEHSQTVHKVDTRPLPGSVEETCALIEERGQKSLAIRMDLTDLDSVVAGCDQLLAAWGGVDLVVNNGRHIGPGLMDSILDTPIEQYPLFVMAHGVAPIRIAQKLLPPMLAKGEGTFVTISSGAGYEFYPEGSKPGLGYRIGKASGHTLVGSIQAEHRDQGIKAFNVNPGFVLTERNSLDVDEFGFDSSTAGPPAAIGAAVAWLATAPEAAAMQRQNIDAQPLALERNLYPDWRSKA</sequence>
<proteinExistence type="inferred from homology"/>
<evidence type="ECO:0000313" key="2">
    <source>
        <dbReference type="EMBL" id="CAB4910604.1"/>
    </source>
</evidence>
<reference evidence="2" key="1">
    <citation type="submission" date="2020-05" db="EMBL/GenBank/DDBJ databases">
        <authorList>
            <person name="Chiriac C."/>
            <person name="Salcher M."/>
            <person name="Ghai R."/>
            <person name="Kavagutti S V."/>
        </authorList>
    </citation>
    <scope>NUCLEOTIDE SEQUENCE</scope>
</reference>
<dbReference type="AlphaFoldDB" id="A0A6J7GTQ7"/>
<dbReference type="Gene3D" id="3.40.50.720">
    <property type="entry name" value="NAD(P)-binding Rossmann-like Domain"/>
    <property type="match status" value="1"/>
</dbReference>
<protein>
    <submittedName>
        <fullName evidence="2">Unannotated protein</fullName>
    </submittedName>
</protein>
<dbReference type="EMBL" id="CAFBMC010000119">
    <property type="protein sequence ID" value="CAB4910604.1"/>
    <property type="molecule type" value="Genomic_DNA"/>
</dbReference>
<dbReference type="SUPFAM" id="SSF51735">
    <property type="entry name" value="NAD(P)-binding Rossmann-fold domains"/>
    <property type="match status" value="1"/>
</dbReference>
<dbReference type="PANTHER" id="PTHR42879">
    <property type="entry name" value="3-OXOACYL-(ACYL-CARRIER-PROTEIN) REDUCTASE"/>
    <property type="match status" value="1"/>
</dbReference>
<name>A0A6J7GTQ7_9ZZZZ</name>
<dbReference type="InterPro" id="IPR002347">
    <property type="entry name" value="SDR_fam"/>
</dbReference>
<dbReference type="InterPro" id="IPR050259">
    <property type="entry name" value="SDR"/>
</dbReference>
<evidence type="ECO:0000256" key="1">
    <source>
        <dbReference type="ARBA" id="ARBA00006484"/>
    </source>
</evidence>
<dbReference type="PANTHER" id="PTHR42879:SF2">
    <property type="entry name" value="3-OXOACYL-[ACYL-CARRIER-PROTEIN] REDUCTASE FABG"/>
    <property type="match status" value="1"/>
</dbReference>
<accession>A0A6J7GTQ7</accession>
<organism evidence="2">
    <name type="scientific">freshwater metagenome</name>
    <dbReference type="NCBI Taxonomy" id="449393"/>
    <lineage>
        <taxon>unclassified sequences</taxon>
        <taxon>metagenomes</taxon>
        <taxon>ecological metagenomes</taxon>
    </lineage>
</organism>
<dbReference type="PRINTS" id="PR00081">
    <property type="entry name" value="GDHRDH"/>
</dbReference>
<dbReference type="Pfam" id="PF00106">
    <property type="entry name" value="adh_short"/>
    <property type="match status" value="2"/>
</dbReference>
<gene>
    <name evidence="2" type="ORF">UFOPK3495_01563</name>
</gene>
<dbReference type="InterPro" id="IPR036291">
    <property type="entry name" value="NAD(P)-bd_dom_sf"/>
</dbReference>